<dbReference type="Gene3D" id="3.40.50.1820">
    <property type="entry name" value="alpha/beta hydrolase"/>
    <property type="match status" value="2"/>
</dbReference>
<accession>A0A2W5QRJ0</accession>
<dbReference type="PANTHER" id="PTHR11559">
    <property type="entry name" value="CARBOXYLESTERASE"/>
    <property type="match status" value="1"/>
</dbReference>
<proteinExistence type="inferred from homology"/>
<dbReference type="Pfam" id="PF00135">
    <property type="entry name" value="COesterase"/>
    <property type="match status" value="2"/>
</dbReference>
<keyword evidence="2 3" id="KW-0378">Hydrolase</keyword>
<dbReference type="PROSITE" id="PS00122">
    <property type="entry name" value="CARBOXYLESTERASE_B_1"/>
    <property type="match status" value="1"/>
</dbReference>
<dbReference type="InterPro" id="IPR029058">
    <property type="entry name" value="AB_hydrolase_fold"/>
</dbReference>
<dbReference type="InterPro" id="IPR002018">
    <property type="entry name" value="CarbesteraseB"/>
</dbReference>
<protein>
    <recommendedName>
        <fullName evidence="3">Carboxylic ester hydrolase</fullName>
        <ecNumber evidence="3">3.1.1.-</ecNumber>
    </recommendedName>
</protein>
<evidence type="ECO:0000259" key="4">
    <source>
        <dbReference type="Pfam" id="PF00135"/>
    </source>
</evidence>
<dbReference type="InterPro" id="IPR019826">
    <property type="entry name" value="Carboxylesterase_B_AS"/>
</dbReference>
<dbReference type="SUPFAM" id="SSF53474">
    <property type="entry name" value="alpha/beta-Hydrolases"/>
    <property type="match status" value="1"/>
</dbReference>
<dbReference type="EC" id="3.1.1.-" evidence="3"/>
<dbReference type="GO" id="GO:0016787">
    <property type="term" value="F:hydrolase activity"/>
    <property type="evidence" value="ECO:0007669"/>
    <property type="project" value="UniProtKB-KW"/>
</dbReference>
<evidence type="ECO:0000313" key="6">
    <source>
        <dbReference type="Proteomes" id="UP000249082"/>
    </source>
</evidence>
<feature type="domain" description="Carboxylesterase type B" evidence="4">
    <location>
        <begin position="349"/>
        <end position="455"/>
    </location>
</feature>
<comment type="caution">
    <text evidence="5">The sequence shown here is derived from an EMBL/GenBank/DDBJ whole genome shotgun (WGS) entry which is preliminary data.</text>
</comment>
<sequence length="477" mass="49822">MKIRQILALAGMLTNSCAGLAESGSEVRVESGLLRGTIENDVASWKGIPFAAPPVGPLRWRAPQPAAHWDGVRSAAAYGHDCMQKPFDGDAAPLGTPPAEDCLYANVWRPAELKGKLPVIVWIYGGGFVNGGASPPTYSGAELARKGAVFFSFNYRVGRFGTFAHPALTRAAEDGGRTGNYGYMDQLAALRWVKRNIAAFGGDPDNVTIIGESAGGVSVHNLVTSPEAEGLFDKAVVMSGGNGTALAGSDLSSAEAIGVRFAEGKGIAQDDPQALEKLRGLSGEQVVDGLNLAALFVPDGQPRTFASPFPDGRVAVDQRKAYEEGHFHHVPMMIGATSDDIGGVSGGMIAGARQIAGLVARAGVPVYEYRFSYVATSLAGNGKGAGHATDIPFFFDTQAVKYGAATSARDDAMGRTISTYLVNFARSGNPNGASLPQWQARAGEGGEILDFAPDGTAKYGADPWLARIKAAPFKSGL</sequence>
<evidence type="ECO:0000256" key="2">
    <source>
        <dbReference type="ARBA" id="ARBA00022801"/>
    </source>
</evidence>
<evidence type="ECO:0000313" key="5">
    <source>
        <dbReference type="EMBL" id="PZQ54080.1"/>
    </source>
</evidence>
<dbReference type="Proteomes" id="UP000249082">
    <property type="component" value="Unassembled WGS sequence"/>
</dbReference>
<gene>
    <name evidence="5" type="ORF">DI555_13455</name>
</gene>
<name>A0A2W5QRJ0_9SPHN</name>
<organism evidence="5 6">
    <name type="scientific">Novosphingobium pentaromativorans</name>
    <dbReference type="NCBI Taxonomy" id="205844"/>
    <lineage>
        <taxon>Bacteria</taxon>
        <taxon>Pseudomonadati</taxon>
        <taxon>Pseudomonadota</taxon>
        <taxon>Alphaproteobacteria</taxon>
        <taxon>Sphingomonadales</taxon>
        <taxon>Sphingomonadaceae</taxon>
        <taxon>Novosphingobium</taxon>
    </lineage>
</organism>
<evidence type="ECO:0000256" key="1">
    <source>
        <dbReference type="ARBA" id="ARBA00005964"/>
    </source>
</evidence>
<dbReference type="AlphaFoldDB" id="A0A2W5QRJ0"/>
<comment type="similarity">
    <text evidence="1 3">Belongs to the type-B carboxylesterase/lipase family.</text>
</comment>
<dbReference type="EMBL" id="QFPX01000010">
    <property type="protein sequence ID" value="PZQ54080.1"/>
    <property type="molecule type" value="Genomic_DNA"/>
</dbReference>
<reference evidence="5 6" key="1">
    <citation type="submission" date="2017-08" db="EMBL/GenBank/DDBJ databases">
        <title>Infants hospitalized years apart are colonized by the same room-sourced microbial strains.</title>
        <authorList>
            <person name="Brooks B."/>
            <person name="Olm M.R."/>
            <person name="Firek B.A."/>
            <person name="Baker R."/>
            <person name="Thomas B.C."/>
            <person name="Morowitz M.J."/>
            <person name="Banfield J.F."/>
        </authorList>
    </citation>
    <scope>NUCLEOTIDE SEQUENCE [LARGE SCALE GENOMIC DNA]</scope>
    <source>
        <strain evidence="5">S2_005_002_R2_33</strain>
    </source>
</reference>
<dbReference type="InterPro" id="IPR050309">
    <property type="entry name" value="Type-B_Carboxylest/Lipase"/>
</dbReference>
<feature type="domain" description="Carboxylesterase type B" evidence="4">
    <location>
        <begin position="25"/>
        <end position="342"/>
    </location>
</feature>
<evidence type="ECO:0000256" key="3">
    <source>
        <dbReference type="RuleBase" id="RU361235"/>
    </source>
</evidence>